<dbReference type="InterPro" id="IPR045089">
    <property type="entry name" value="PGGT1B-like"/>
</dbReference>
<dbReference type="GO" id="GO:0005953">
    <property type="term" value="C:CAAX-protein geranylgeranyltransferase complex"/>
    <property type="evidence" value="ECO:0007669"/>
    <property type="project" value="TreeGrafter"/>
</dbReference>
<dbReference type="InterPro" id="IPR008930">
    <property type="entry name" value="Terpenoid_cyclase/PrenylTrfase"/>
</dbReference>
<dbReference type="Gene3D" id="1.50.10.20">
    <property type="match status" value="1"/>
</dbReference>
<evidence type="ECO:0000256" key="2">
    <source>
        <dbReference type="ARBA" id="ARBA00010497"/>
    </source>
</evidence>
<evidence type="ECO:0000313" key="9">
    <source>
        <dbReference type="Proteomes" id="UP000887574"/>
    </source>
</evidence>
<keyword evidence="6" id="KW-0677">Repeat</keyword>
<keyword evidence="5" id="KW-0479">Metal-binding</keyword>
<dbReference type="SUPFAM" id="SSF48239">
    <property type="entry name" value="Terpenoid cyclases/Protein prenyltransferases"/>
    <property type="match status" value="1"/>
</dbReference>
<sequence length="314" mass="35149">MVTEDFLVKKHLRLINKCLSILPSAYVGFQNSRPTVLFFLISSLDILNKLDASIPQKEKSEIISWIYQLQITSSADFSAESGGFRGSINTTNNCPTPDDLHSSLLFVDSWDDLKGVDRPSILNGIRLINSENDMRFVFCAVAICYILNDFSFIDVVKVRSFIQSSVNYDGGIGQGPFCESHGGSTYCAIASLSMLGCLWDFSVLTKAQIERLKNWAIMKQKDGFHGRTNKPDDSCYAFWLGATLSMLNAQYLVNETSVRSFLMRTQDDLIGGFSKYEDSTSDALHTYFSIAAYLYLKSHCLPSLPTTQHFTEST</sequence>
<feature type="domain" description="Prenyltransferase alpha-alpha toroid" evidence="8">
    <location>
        <begin position="6"/>
        <end position="297"/>
    </location>
</feature>
<dbReference type="AlphaFoldDB" id="A0A915DLB7"/>
<keyword evidence="3" id="KW-0637">Prenyltransferase</keyword>
<dbReference type="WBParaSite" id="jg20785">
    <property type="protein sequence ID" value="jg20785"/>
    <property type="gene ID" value="jg20785"/>
</dbReference>
<evidence type="ECO:0000256" key="4">
    <source>
        <dbReference type="ARBA" id="ARBA00022679"/>
    </source>
</evidence>
<organism evidence="9 10">
    <name type="scientific">Ditylenchus dipsaci</name>
    <dbReference type="NCBI Taxonomy" id="166011"/>
    <lineage>
        <taxon>Eukaryota</taxon>
        <taxon>Metazoa</taxon>
        <taxon>Ecdysozoa</taxon>
        <taxon>Nematoda</taxon>
        <taxon>Chromadorea</taxon>
        <taxon>Rhabditida</taxon>
        <taxon>Tylenchina</taxon>
        <taxon>Tylenchomorpha</taxon>
        <taxon>Sphaerularioidea</taxon>
        <taxon>Anguinidae</taxon>
        <taxon>Anguininae</taxon>
        <taxon>Ditylenchus</taxon>
    </lineage>
</organism>
<evidence type="ECO:0000259" key="8">
    <source>
        <dbReference type="Pfam" id="PF00432"/>
    </source>
</evidence>
<evidence type="ECO:0000256" key="1">
    <source>
        <dbReference type="ARBA" id="ARBA00001947"/>
    </source>
</evidence>
<dbReference type="Pfam" id="PF00432">
    <property type="entry name" value="Prenyltrans"/>
    <property type="match status" value="1"/>
</dbReference>
<protein>
    <submittedName>
        <fullName evidence="10">Geranylgeranyl transferase type-1 subunit beta</fullName>
    </submittedName>
</protein>
<dbReference type="GO" id="GO:0046872">
    <property type="term" value="F:metal ion binding"/>
    <property type="evidence" value="ECO:0007669"/>
    <property type="project" value="UniProtKB-KW"/>
</dbReference>
<dbReference type="PANTHER" id="PTHR11774">
    <property type="entry name" value="GERANYLGERANYL TRANSFERASE TYPE BETA SUBUNIT"/>
    <property type="match status" value="1"/>
</dbReference>
<evidence type="ECO:0000256" key="6">
    <source>
        <dbReference type="ARBA" id="ARBA00022737"/>
    </source>
</evidence>
<reference evidence="10" key="1">
    <citation type="submission" date="2022-11" db="UniProtKB">
        <authorList>
            <consortium name="WormBaseParasite"/>
        </authorList>
    </citation>
    <scope>IDENTIFICATION</scope>
</reference>
<comment type="similarity">
    <text evidence="2">Belongs to the protein prenyltransferase subunit beta family.</text>
</comment>
<evidence type="ECO:0000313" key="10">
    <source>
        <dbReference type="WBParaSite" id="jg20785"/>
    </source>
</evidence>
<dbReference type="InterPro" id="IPR001330">
    <property type="entry name" value="Prenyltrans"/>
</dbReference>
<comment type="cofactor">
    <cofactor evidence="1">
        <name>Zn(2+)</name>
        <dbReference type="ChEBI" id="CHEBI:29105"/>
    </cofactor>
</comment>
<keyword evidence="4" id="KW-0808">Transferase</keyword>
<name>A0A915DLB7_9BILA</name>
<keyword evidence="9" id="KW-1185">Reference proteome</keyword>
<dbReference type="Proteomes" id="UP000887574">
    <property type="component" value="Unplaced"/>
</dbReference>
<evidence type="ECO:0000256" key="5">
    <source>
        <dbReference type="ARBA" id="ARBA00022723"/>
    </source>
</evidence>
<evidence type="ECO:0000256" key="7">
    <source>
        <dbReference type="ARBA" id="ARBA00022833"/>
    </source>
</evidence>
<evidence type="ECO:0000256" key="3">
    <source>
        <dbReference type="ARBA" id="ARBA00022602"/>
    </source>
</evidence>
<keyword evidence="7" id="KW-0862">Zinc</keyword>
<dbReference type="PANTHER" id="PTHR11774:SF4">
    <property type="entry name" value="GERANYLGERANYL TRANSFERASE TYPE-1 SUBUNIT BETA"/>
    <property type="match status" value="1"/>
</dbReference>
<proteinExistence type="inferred from homology"/>
<accession>A0A915DLB7</accession>
<dbReference type="GO" id="GO:0004662">
    <property type="term" value="F:CAAX-protein geranylgeranyltransferase activity"/>
    <property type="evidence" value="ECO:0007669"/>
    <property type="project" value="TreeGrafter"/>
</dbReference>